<sequence>MAQAISRKARGQTATMGGHQRLWHPKWYSRYVFGTFASLNLWAFVSEQQYGISRHKDPDIAWPWWSEIMRKKEAGLIPMEMPGYMLSKYRNESEERWMENRRHEFAEALAKLEEEE</sequence>
<accession>A0A7S0ZQ41</accession>
<proteinExistence type="predicted"/>
<reference evidence="1" key="1">
    <citation type="submission" date="2021-01" db="EMBL/GenBank/DDBJ databases">
        <authorList>
            <person name="Corre E."/>
            <person name="Pelletier E."/>
            <person name="Niang G."/>
            <person name="Scheremetjew M."/>
            <person name="Finn R."/>
            <person name="Kale V."/>
            <person name="Holt S."/>
            <person name="Cochrane G."/>
            <person name="Meng A."/>
            <person name="Brown T."/>
            <person name="Cohen L."/>
        </authorList>
    </citation>
    <scope>NUCLEOTIDE SEQUENCE</scope>
</reference>
<gene>
    <name evidence="1" type="ORF">NSCI0253_LOCUS3141</name>
</gene>
<dbReference type="AlphaFoldDB" id="A0A7S0ZQ41"/>
<evidence type="ECO:0000313" key="1">
    <source>
        <dbReference type="EMBL" id="CAD8828795.1"/>
    </source>
</evidence>
<organism evidence="1">
    <name type="scientific">Noctiluca scintillans</name>
    <name type="common">Sea sparkle</name>
    <name type="synonym">Red tide dinoflagellate</name>
    <dbReference type="NCBI Taxonomy" id="2966"/>
    <lineage>
        <taxon>Eukaryota</taxon>
        <taxon>Sar</taxon>
        <taxon>Alveolata</taxon>
        <taxon>Dinophyceae</taxon>
        <taxon>Noctilucales</taxon>
        <taxon>Noctilucaceae</taxon>
        <taxon>Noctiluca</taxon>
    </lineage>
</organism>
<dbReference type="EMBL" id="HBFQ01004545">
    <property type="protein sequence ID" value="CAD8828795.1"/>
    <property type="molecule type" value="Transcribed_RNA"/>
</dbReference>
<protein>
    <submittedName>
        <fullName evidence="1">Uncharacterized protein</fullName>
    </submittedName>
</protein>
<name>A0A7S0ZQ41_NOCSC</name>